<dbReference type="Proteomes" id="UP000029981">
    <property type="component" value="Chromosome 7"/>
</dbReference>
<sequence length="99" mass="11772">MFIHLRHALIASMGFSFFFFFYFSFVDISDPSRLQRCTLPTRIWGRDSGTFLNLLRLVHSDWCLEYMIFRMFFLLLVHSQPRNSGWQNLEDSFATACSD</sequence>
<keyword evidence="3" id="KW-1185">Reference proteome</keyword>
<evidence type="ECO:0000313" key="3">
    <source>
        <dbReference type="Proteomes" id="UP000029981"/>
    </source>
</evidence>
<keyword evidence="1" id="KW-0812">Transmembrane</keyword>
<accession>A0A0A0K918</accession>
<evidence type="ECO:0000313" key="2">
    <source>
        <dbReference type="EMBL" id="KGN44296.1"/>
    </source>
</evidence>
<dbReference type="EMBL" id="CM002928">
    <property type="protein sequence ID" value="KGN44296.1"/>
    <property type="molecule type" value="Genomic_DNA"/>
</dbReference>
<reference evidence="2 3" key="1">
    <citation type="journal article" date="2009" name="Nat. Genet.">
        <title>The genome of the cucumber, Cucumis sativus L.</title>
        <authorList>
            <person name="Huang S."/>
            <person name="Li R."/>
            <person name="Zhang Z."/>
            <person name="Li L."/>
            <person name="Gu X."/>
            <person name="Fan W."/>
            <person name="Lucas W.J."/>
            <person name="Wang X."/>
            <person name="Xie B."/>
            <person name="Ni P."/>
            <person name="Ren Y."/>
            <person name="Zhu H."/>
            <person name="Li J."/>
            <person name="Lin K."/>
            <person name="Jin W."/>
            <person name="Fei Z."/>
            <person name="Li G."/>
            <person name="Staub J."/>
            <person name="Kilian A."/>
            <person name="van der Vossen E.A."/>
            <person name="Wu Y."/>
            <person name="Guo J."/>
            <person name="He J."/>
            <person name="Jia Z."/>
            <person name="Ren Y."/>
            <person name="Tian G."/>
            <person name="Lu Y."/>
            <person name="Ruan J."/>
            <person name="Qian W."/>
            <person name="Wang M."/>
            <person name="Huang Q."/>
            <person name="Li B."/>
            <person name="Xuan Z."/>
            <person name="Cao J."/>
            <person name="Asan"/>
            <person name="Wu Z."/>
            <person name="Zhang J."/>
            <person name="Cai Q."/>
            <person name="Bai Y."/>
            <person name="Zhao B."/>
            <person name="Han Y."/>
            <person name="Li Y."/>
            <person name="Li X."/>
            <person name="Wang S."/>
            <person name="Shi Q."/>
            <person name="Liu S."/>
            <person name="Cho W.K."/>
            <person name="Kim J.Y."/>
            <person name="Xu Y."/>
            <person name="Heller-Uszynska K."/>
            <person name="Miao H."/>
            <person name="Cheng Z."/>
            <person name="Zhang S."/>
            <person name="Wu J."/>
            <person name="Yang Y."/>
            <person name="Kang H."/>
            <person name="Li M."/>
            <person name="Liang H."/>
            <person name="Ren X."/>
            <person name="Shi Z."/>
            <person name="Wen M."/>
            <person name="Jian M."/>
            <person name="Yang H."/>
            <person name="Zhang G."/>
            <person name="Yang Z."/>
            <person name="Chen R."/>
            <person name="Liu S."/>
            <person name="Li J."/>
            <person name="Ma L."/>
            <person name="Liu H."/>
            <person name="Zhou Y."/>
            <person name="Zhao J."/>
            <person name="Fang X."/>
            <person name="Li G."/>
            <person name="Fang L."/>
            <person name="Li Y."/>
            <person name="Liu D."/>
            <person name="Zheng H."/>
            <person name="Zhang Y."/>
            <person name="Qin N."/>
            <person name="Li Z."/>
            <person name="Yang G."/>
            <person name="Yang S."/>
            <person name="Bolund L."/>
            <person name="Kristiansen K."/>
            <person name="Zheng H."/>
            <person name="Li S."/>
            <person name="Zhang X."/>
            <person name="Yang H."/>
            <person name="Wang J."/>
            <person name="Sun R."/>
            <person name="Zhang B."/>
            <person name="Jiang S."/>
            <person name="Wang J."/>
            <person name="Du Y."/>
            <person name="Li S."/>
        </authorList>
    </citation>
    <scope>NUCLEOTIDE SEQUENCE [LARGE SCALE GENOMIC DNA]</scope>
    <source>
        <strain evidence="3">cv. 9930</strain>
    </source>
</reference>
<gene>
    <name evidence="2" type="ORF">Csa_7G239580</name>
</gene>
<organism evidence="2 3">
    <name type="scientific">Cucumis sativus</name>
    <name type="common">Cucumber</name>
    <dbReference type="NCBI Taxonomy" id="3659"/>
    <lineage>
        <taxon>Eukaryota</taxon>
        <taxon>Viridiplantae</taxon>
        <taxon>Streptophyta</taxon>
        <taxon>Embryophyta</taxon>
        <taxon>Tracheophyta</taxon>
        <taxon>Spermatophyta</taxon>
        <taxon>Magnoliopsida</taxon>
        <taxon>eudicotyledons</taxon>
        <taxon>Gunneridae</taxon>
        <taxon>Pentapetalae</taxon>
        <taxon>rosids</taxon>
        <taxon>fabids</taxon>
        <taxon>Cucurbitales</taxon>
        <taxon>Cucurbitaceae</taxon>
        <taxon>Benincaseae</taxon>
        <taxon>Cucumis</taxon>
    </lineage>
</organism>
<reference evidence="2 3" key="2">
    <citation type="journal article" date="2009" name="PLoS ONE">
        <title>An integrated genetic and cytogenetic map of the cucumber genome.</title>
        <authorList>
            <person name="Ren Y."/>
            <person name="Zhang Z."/>
            <person name="Liu J."/>
            <person name="Staub J.E."/>
            <person name="Han Y."/>
            <person name="Cheng Z."/>
            <person name="Li X."/>
            <person name="Lu J."/>
            <person name="Miao H."/>
            <person name="Kang H."/>
            <person name="Xie B."/>
            <person name="Gu X."/>
            <person name="Wang X."/>
            <person name="Du Y."/>
            <person name="Jin W."/>
            <person name="Huang S."/>
        </authorList>
    </citation>
    <scope>NUCLEOTIDE SEQUENCE [LARGE SCALE GENOMIC DNA]</scope>
    <source>
        <strain evidence="3">cv. 9930</strain>
    </source>
</reference>
<feature type="transmembrane region" description="Helical" evidence="1">
    <location>
        <begin position="7"/>
        <end position="25"/>
    </location>
</feature>
<reference evidence="2 3" key="4">
    <citation type="journal article" date="2011" name="BMC Genomics">
        <title>RNA-Seq improves annotation of protein-coding genes in the cucumber genome.</title>
        <authorList>
            <person name="Li Z."/>
            <person name="Zhang Z."/>
            <person name="Yan P."/>
            <person name="Huang S."/>
            <person name="Fei Z."/>
            <person name="Lin K."/>
        </authorList>
    </citation>
    <scope>NUCLEOTIDE SEQUENCE [LARGE SCALE GENOMIC DNA]</scope>
    <source>
        <strain evidence="3">cv. 9930</strain>
    </source>
</reference>
<protein>
    <submittedName>
        <fullName evidence="2">Uncharacterized protein</fullName>
    </submittedName>
</protein>
<keyword evidence="1" id="KW-1133">Transmembrane helix</keyword>
<dbReference type="AlphaFoldDB" id="A0A0A0K918"/>
<name>A0A0A0K918_CUCSA</name>
<reference evidence="2 3" key="3">
    <citation type="journal article" date="2010" name="BMC Genomics">
        <title>Transcriptome sequencing and comparative analysis of cucumber flowers with different sex types.</title>
        <authorList>
            <person name="Guo S."/>
            <person name="Zheng Y."/>
            <person name="Joung J.G."/>
            <person name="Liu S."/>
            <person name="Zhang Z."/>
            <person name="Crasta O.R."/>
            <person name="Sobral B.W."/>
            <person name="Xu Y."/>
            <person name="Huang S."/>
            <person name="Fei Z."/>
        </authorList>
    </citation>
    <scope>NUCLEOTIDE SEQUENCE [LARGE SCALE GENOMIC DNA]</scope>
    <source>
        <strain evidence="3">cv. 9930</strain>
    </source>
</reference>
<proteinExistence type="predicted"/>
<keyword evidence="1" id="KW-0472">Membrane</keyword>
<dbReference type="Gramene" id="KGN44296">
    <property type="protein sequence ID" value="KGN44296"/>
    <property type="gene ID" value="Csa_7G239580"/>
</dbReference>
<evidence type="ECO:0000256" key="1">
    <source>
        <dbReference type="SAM" id="Phobius"/>
    </source>
</evidence>